<evidence type="ECO:0000313" key="4">
    <source>
        <dbReference type="Proteomes" id="UP000014680"/>
    </source>
</evidence>
<dbReference type="GeneID" id="14889971"/>
<dbReference type="GO" id="GO:0016772">
    <property type="term" value="F:transferase activity, transferring phosphorus-containing groups"/>
    <property type="evidence" value="ECO:0007669"/>
    <property type="project" value="InterPro"/>
</dbReference>
<dbReference type="Pfam" id="PF17101">
    <property type="entry name" value="Stealth_CR1"/>
    <property type="match status" value="1"/>
</dbReference>
<reference evidence="3 4" key="1">
    <citation type="submission" date="2012-10" db="EMBL/GenBank/DDBJ databases">
        <authorList>
            <person name="Zafar N."/>
            <person name="Inman J."/>
            <person name="Hall N."/>
            <person name="Lorenzi H."/>
            <person name="Caler E."/>
        </authorList>
    </citation>
    <scope>NUCLEOTIDE SEQUENCE [LARGE SCALE GENOMIC DNA]</scope>
    <source>
        <strain evidence="3 4">IP1</strain>
    </source>
</reference>
<sequence>LKKMKNSLPDICNNRIDVVWSWVNGTDLKWIQKLKEYVNDVDPNRYRNTNTLIYSMRSVYKYLPYVKNYFIVTADQVPSFLETPINMTSFKLERNNITLEIVPHSQILEQKYLPVFNSEAIETSLHKIKNLGECFIYLNDDVFFNRPTPPDYFIKDNKMQVHVERSSPEDVLEATSLVHSCISHSNRIVNKYFGLDVNTRHHFMSHASHFFRKSVSYELEYAFLNEFENTRSKRSRAWQTTNWSYMAGIFAVMKGYGEDVRERNNVKFLMFADDHEDNVVGKIQTEEIRPYVFCVNDDMSMSHFEKEMRFVHRWLQSKLPDKTIFEK</sequence>
<dbReference type="RefSeq" id="XP_004257774.1">
    <property type="nucleotide sequence ID" value="XM_004257726.1"/>
</dbReference>
<dbReference type="OrthoDB" id="263283at2759"/>
<evidence type="ECO:0000313" key="3">
    <source>
        <dbReference type="EMBL" id="ELP91003.1"/>
    </source>
</evidence>
<dbReference type="InterPro" id="IPR053362">
    <property type="entry name" value="RPS_phosphotransferase_WefF"/>
</dbReference>
<protein>
    <submittedName>
        <fullName evidence="3">Capsular polysaccharide phosphotransferase, putative</fullName>
    </submittedName>
</protein>
<dbReference type="VEuPathDB" id="AmoebaDB:EIN_280700"/>
<proteinExistence type="predicted"/>
<dbReference type="Pfam" id="PF11380">
    <property type="entry name" value="Stealth_CR2"/>
    <property type="match status" value="1"/>
</dbReference>
<evidence type="ECO:0000259" key="1">
    <source>
        <dbReference type="Pfam" id="PF11380"/>
    </source>
</evidence>
<keyword evidence="4" id="KW-1185">Reference proteome</keyword>
<gene>
    <name evidence="3" type="ORF">EIN_280700</name>
</gene>
<dbReference type="AlphaFoldDB" id="A0A0A1U7Y0"/>
<name>A0A0A1U7Y0_ENTIV</name>
<dbReference type="InterPro" id="IPR031358">
    <property type="entry name" value="Stealth_CR1"/>
</dbReference>
<evidence type="ECO:0000259" key="2">
    <source>
        <dbReference type="Pfam" id="PF17101"/>
    </source>
</evidence>
<feature type="domain" description="Stealth protein CR2 conserved region 2" evidence="1">
    <location>
        <begin position="45"/>
        <end position="160"/>
    </location>
</feature>
<dbReference type="EMBL" id="KB206481">
    <property type="protein sequence ID" value="ELP91003.1"/>
    <property type="molecule type" value="Genomic_DNA"/>
</dbReference>
<feature type="non-terminal residue" evidence="3">
    <location>
        <position position="1"/>
    </location>
</feature>
<keyword evidence="3" id="KW-0808">Transferase</keyword>
<organism evidence="3 4">
    <name type="scientific">Entamoeba invadens IP1</name>
    <dbReference type="NCBI Taxonomy" id="370355"/>
    <lineage>
        <taxon>Eukaryota</taxon>
        <taxon>Amoebozoa</taxon>
        <taxon>Evosea</taxon>
        <taxon>Archamoebae</taxon>
        <taxon>Mastigamoebida</taxon>
        <taxon>Entamoebidae</taxon>
        <taxon>Entamoeba</taxon>
    </lineage>
</organism>
<feature type="domain" description="Stealth protein CR1 conserved region 1" evidence="2">
    <location>
        <begin position="15"/>
        <end position="39"/>
    </location>
</feature>
<dbReference type="OMA" id="CGHYFAI"/>
<dbReference type="Proteomes" id="UP000014680">
    <property type="component" value="Unassembled WGS sequence"/>
</dbReference>
<dbReference type="PANTHER" id="PTHR47452">
    <property type="entry name" value="PUTATIVE-RELATED"/>
    <property type="match status" value="1"/>
</dbReference>
<dbReference type="KEGG" id="eiv:EIN_280700"/>
<accession>A0A0A1U7Y0</accession>
<dbReference type="PANTHER" id="PTHR47452:SF2">
    <property type="entry name" value="GLYCOSYLTRANSFERASE"/>
    <property type="match status" value="1"/>
</dbReference>
<dbReference type="InterPro" id="IPR021520">
    <property type="entry name" value="Stealth_CR2"/>
</dbReference>